<dbReference type="Proteomes" id="UP001530400">
    <property type="component" value="Unassembled WGS sequence"/>
</dbReference>
<accession>A0ABD3N8Q4</accession>
<evidence type="ECO:0000256" key="1">
    <source>
        <dbReference type="SAM" id="Phobius"/>
    </source>
</evidence>
<keyword evidence="1" id="KW-0812">Transmembrane</keyword>
<dbReference type="EMBL" id="JALLPJ020001269">
    <property type="protein sequence ID" value="KAL3772322.1"/>
    <property type="molecule type" value="Genomic_DNA"/>
</dbReference>
<evidence type="ECO:0000313" key="2">
    <source>
        <dbReference type="EMBL" id="KAL3772322.1"/>
    </source>
</evidence>
<reference evidence="2 3" key="1">
    <citation type="submission" date="2024-10" db="EMBL/GenBank/DDBJ databases">
        <title>Updated reference genomes for cyclostephanoid diatoms.</title>
        <authorList>
            <person name="Roberts W.R."/>
            <person name="Alverson A.J."/>
        </authorList>
    </citation>
    <scope>NUCLEOTIDE SEQUENCE [LARGE SCALE GENOMIC DNA]</scope>
    <source>
        <strain evidence="2 3">AJA010-31</strain>
    </source>
</reference>
<gene>
    <name evidence="2" type="ORF">ACHAWO_004354</name>
</gene>
<keyword evidence="1" id="KW-1133">Transmembrane helix</keyword>
<keyword evidence="3" id="KW-1185">Reference proteome</keyword>
<comment type="caution">
    <text evidence="2">The sequence shown here is derived from an EMBL/GenBank/DDBJ whole genome shotgun (WGS) entry which is preliminary data.</text>
</comment>
<protein>
    <submittedName>
        <fullName evidence="2">Uncharacterized protein</fullName>
    </submittedName>
</protein>
<sequence length="82" mass="8724">MICSGGCSPTIWGNSFAFFGLILLMATVGAGFSQESFWQPYHERAPTHAPTISTATCPELALNASNRSFDSPTRNGAKPTPC</sequence>
<feature type="transmembrane region" description="Helical" evidence="1">
    <location>
        <begin position="12"/>
        <end position="32"/>
    </location>
</feature>
<name>A0ABD3N8Q4_9STRA</name>
<evidence type="ECO:0000313" key="3">
    <source>
        <dbReference type="Proteomes" id="UP001530400"/>
    </source>
</evidence>
<proteinExistence type="predicted"/>
<dbReference type="AlphaFoldDB" id="A0ABD3N8Q4"/>
<organism evidence="2 3">
    <name type="scientific">Cyclotella atomus</name>
    <dbReference type="NCBI Taxonomy" id="382360"/>
    <lineage>
        <taxon>Eukaryota</taxon>
        <taxon>Sar</taxon>
        <taxon>Stramenopiles</taxon>
        <taxon>Ochrophyta</taxon>
        <taxon>Bacillariophyta</taxon>
        <taxon>Coscinodiscophyceae</taxon>
        <taxon>Thalassiosirophycidae</taxon>
        <taxon>Stephanodiscales</taxon>
        <taxon>Stephanodiscaceae</taxon>
        <taxon>Cyclotella</taxon>
    </lineage>
</organism>
<keyword evidence="1" id="KW-0472">Membrane</keyword>